<evidence type="ECO:0000256" key="4">
    <source>
        <dbReference type="ARBA" id="ARBA00022741"/>
    </source>
</evidence>
<reference evidence="11 12" key="1">
    <citation type="submission" date="2017-08" db="EMBL/GenBank/DDBJ databases">
        <title>Pusillimonas indicus sp. nov., a member of the family Alcaligenaceae isolated from surface seawater.</title>
        <authorList>
            <person name="Li J."/>
        </authorList>
    </citation>
    <scope>NUCLEOTIDE SEQUENCE [LARGE SCALE GENOMIC DNA]</scope>
    <source>
        <strain evidence="11 12">L52-1-41</strain>
    </source>
</reference>
<dbReference type="UniPathway" id="UPA00050">
    <property type="reaction ID" value="UER00064"/>
</dbReference>
<dbReference type="HAMAP" id="MF_00301">
    <property type="entry name" value="Homoser_kinase_2"/>
    <property type="match status" value="1"/>
</dbReference>
<dbReference type="CDD" id="cd05153">
    <property type="entry name" value="HomoserineK_II"/>
    <property type="match status" value="1"/>
</dbReference>
<comment type="caution">
    <text evidence="11">The sequence shown here is derived from an EMBL/GenBank/DDBJ whole genome shotgun (WGS) entry which is preliminary data.</text>
</comment>
<dbReference type="NCBIfam" id="TIGR00938">
    <property type="entry name" value="thrB_alt"/>
    <property type="match status" value="1"/>
</dbReference>
<name>A0A3A1YRR1_9BURK</name>
<keyword evidence="2 8" id="KW-0808">Transferase</keyword>
<keyword evidence="1 8" id="KW-0028">Amino-acid biosynthesis</keyword>
<dbReference type="OrthoDB" id="9777460at2"/>
<protein>
    <recommendedName>
        <fullName evidence="8 9">Homoserine kinase</fullName>
        <shortName evidence="8">HK</shortName>
        <shortName evidence="8">HSK</shortName>
        <ecNumber evidence="8 9">2.7.1.39</ecNumber>
    </recommendedName>
</protein>
<dbReference type="SUPFAM" id="SSF56112">
    <property type="entry name" value="Protein kinase-like (PK-like)"/>
    <property type="match status" value="1"/>
</dbReference>
<evidence type="ECO:0000313" key="12">
    <source>
        <dbReference type="Proteomes" id="UP000266206"/>
    </source>
</evidence>
<evidence type="ECO:0000256" key="3">
    <source>
        <dbReference type="ARBA" id="ARBA00022697"/>
    </source>
</evidence>
<dbReference type="Gene3D" id="3.30.200.20">
    <property type="entry name" value="Phosphorylase Kinase, domain 1"/>
    <property type="match status" value="1"/>
</dbReference>
<evidence type="ECO:0000256" key="5">
    <source>
        <dbReference type="ARBA" id="ARBA00022777"/>
    </source>
</evidence>
<dbReference type="PANTHER" id="PTHR21064">
    <property type="entry name" value="AMINOGLYCOSIDE PHOSPHOTRANSFERASE DOMAIN-CONTAINING PROTEIN-RELATED"/>
    <property type="match status" value="1"/>
</dbReference>
<organism evidence="11 12">
    <name type="scientific">Neopusillimonas maritima</name>
    <dbReference type="NCBI Taxonomy" id="2026239"/>
    <lineage>
        <taxon>Bacteria</taxon>
        <taxon>Pseudomonadati</taxon>
        <taxon>Pseudomonadota</taxon>
        <taxon>Betaproteobacteria</taxon>
        <taxon>Burkholderiales</taxon>
        <taxon>Alcaligenaceae</taxon>
        <taxon>Neopusillimonas</taxon>
    </lineage>
</organism>
<dbReference type="AlphaFoldDB" id="A0A3A1YRR1"/>
<comment type="similarity">
    <text evidence="7 8">Belongs to the pseudomonas-type ThrB family.</text>
</comment>
<dbReference type="Gene3D" id="3.90.1200.10">
    <property type="match status" value="1"/>
</dbReference>
<dbReference type="GO" id="GO:0004413">
    <property type="term" value="F:homoserine kinase activity"/>
    <property type="evidence" value="ECO:0007669"/>
    <property type="project" value="UniProtKB-UniRule"/>
</dbReference>
<dbReference type="PANTHER" id="PTHR21064:SF6">
    <property type="entry name" value="AMINOGLYCOSIDE PHOSPHOTRANSFERASE DOMAIN-CONTAINING PROTEIN"/>
    <property type="match status" value="1"/>
</dbReference>
<sequence length="326" mass="37092">MAVFTPVSEADAETLLTQFNLGKLVSLRGITAGIENTNYFLSTTGGEYVLTVFEVLTFEQLPFYIELMHHLAERHIPVPEPQTSKQGRRLTTLHGKPCAIVTRLSGGYEPDPSERHCRLAGQTLAQTHLAAASFPMHQPNLRGLSWWQETIPKLLTFLTPVQNTLIQTVLEEQSEFAQTELYQSLPYGPAHCDLFRDNVLFDGTYEQPRMGGLIDFYFAGCDTWLFDVAVSINDWCIHRNTGAFDMEKATAWLQAYAEIRPFTEAEQHAWPLVLQAAALRFWVSRLYDYFLPRPAQTLKPHDPRHFEIVLQARRNGNNPELPKVTT</sequence>
<dbReference type="EMBL" id="NQYH01000014">
    <property type="protein sequence ID" value="RIY39620.1"/>
    <property type="molecule type" value="Genomic_DNA"/>
</dbReference>
<comment type="catalytic activity">
    <reaction evidence="8">
        <text>L-homoserine + ATP = O-phospho-L-homoserine + ADP + H(+)</text>
        <dbReference type="Rhea" id="RHEA:13985"/>
        <dbReference type="ChEBI" id="CHEBI:15378"/>
        <dbReference type="ChEBI" id="CHEBI:30616"/>
        <dbReference type="ChEBI" id="CHEBI:57476"/>
        <dbReference type="ChEBI" id="CHEBI:57590"/>
        <dbReference type="ChEBI" id="CHEBI:456216"/>
        <dbReference type="EC" id="2.7.1.39"/>
    </reaction>
</comment>
<dbReference type="Proteomes" id="UP000266206">
    <property type="component" value="Unassembled WGS sequence"/>
</dbReference>
<evidence type="ECO:0000256" key="6">
    <source>
        <dbReference type="ARBA" id="ARBA00022840"/>
    </source>
</evidence>
<dbReference type="InterPro" id="IPR005280">
    <property type="entry name" value="Homoserine_kinase_II"/>
</dbReference>
<keyword evidence="3 8" id="KW-0791">Threonine biosynthesis</keyword>
<evidence type="ECO:0000256" key="9">
    <source>
        <dbReference type="NCBIfam" id="TIGR00938"/>
    </source>
</evidence>
<proteinExistence type="inferred from homology"/>
<keyword evidence="4 8" id="KW-0547">Nucleotide-binding</keyword>
<comment type="pathway">
    <text evidence="8">Amino-acid biosynthesis; L-threonine biosynthesis; L-threonine from L-aspartate: step 4/5.</text>
</comment>
<dbReference type="EC" id="2.7.1.39" evidence="8 9"/>
<dbReference type="Pfam" id="PF01636">
    <property type="entry name" value="APH"/>
    <property type="match status" value="1"/>
</dbReference>
<dbReference type="RefSeq" id="WP_119516781.1">
    <property type="nucleotide sequence ID" value="NZ_NQYH01000014.1"/>
</dbReference>
<dbReference type="InterPro" id="IPR011009">
    <property type="entry name" value="Kinase-like_dom_sf"/>
</dbReference>
<evidence type="ECO:0000313" key="11">
    <source>
        <dbReference type="EMBL" id="RIY39620.1"/>
    </source>
</evidence>
<accession>A0A3A1YRR1</accession>
<keyword evidence="5 8" id="KW-0418">Kinase</keyword>
<dbReference type="NCBIfam" id="NF003558">
    <property type="entry name" value="PRK05231.1"/>
    <property type="match status" value="1"/>
</dbReference>
<feature type="domain" description="Aminoglycoside phosphotransferase" evidence="10">
    <location>
        <begin position="27"/>
        <end position="262"/>
    </location>
</feature>
<evidence type="ECO:0000256" key="2">
    <source>
        <dbReference type="ARBA" id="ARBA00022679"/>
    </source>
</evidence>
<gene>
    <name evidence="8" type="primary">thrB</name>
    <name evidence="11" type="ORF">CJP73_13475</name>
</gene>
<evidence type="ECO:0000259" key="10">
    <source>
        <dbReference type="Pfam" id="PF01636"/>
    </source>
</evidence>
<dbReference type="GO" id="GO:0009088">
    <property type="term" value="P:threonine biosynthetic process"/>
    <property type="evidence" value="ECO:0007669"/>
    <property type="project" value="UniProtKB-UniRule"/>
</dbReference>
<dbReference type="GO" id="GO:0005524">
    <property type="term" value="F:ATP binding"/>
    <property type="evidence" value="ECO:0007669"/>
    <property type="project" value="UniProtKB-KW"/>
</dbReference>
<keyword evidence="6 8" id="KW-0067">ATP-binding</keyword>
<dbReference type="InterPro" id="IPR050249">
    <property type="entry name" value="Pseudomonas-type_ThrB"/>
</dbReference>
<evidence type="ECO:0000256" key="7">
    <source>
        <dbReference type="ARBA" id="ARBA00038240"/>
    </source>
</evidence>
<evidence type="ECO:0000256" key="8">
    <source>
        <dbReference type="HAMAP-Rule" id="MF_00301"/>
    </source>
</evidence>
<evidence type="ECO:0000256" key="1">
    <source>
        <dbReference type="ARBA" id="ARBA00022605"/>
    </source>
</evidence>
<dbReference type="InterPro" id="IPR002575">
    <property type="entry name" value="Aminoglycoside_PTrfase"/>
</dbReference>